<feature type="compositionally biased region" description="Basic and acidic residues" evidence="1">
    <location>
        <begin position="60"/>
        <end position="75"/>
    </location>
</feature>
<feature type="region of interest" description="Disordered" evidence="1">
    <location>
        <begin position="58"/>
        <end position="90"/>
    </location>
</feature>
<protein>
    <submittedName>
        <fullName evidence="2">Uncharacterized protein</fullName>
    </submittedName>
</protein>
<evidence type="ECO:0000256" key="1">
    <source>
        <dbReference type="SAM" id="MobiDB-lite"/>
    </source>
</evidence>
<name>A0A5B7CV29_PORTR</name>
<dbReference type="AlphaFoldDB" id="A0A5B7CV29"/>
<dbReference type="Proteomes" id="UP000324222">
    <property type="component" value="Unassembled WGS sequence"/>
</dbReference>
<accession>A0A5B7CV29</accession>
<organism evidence="2 3">
    <name type="scientific">Portunus trituberculatus</name>
    <name type="common">Swimming crab</name>
    <name type="synonym">Neptunus trituberculatus</name>
    <dbReference type="NCBI Taxonomy" id="210409"/>
    <lineage>
        <taxon>Eukaryota</taxon>
        <taxon>Metazoa</taxon>
        <taxon>Ecdysozoa</taxon>
        <taxon>Arthropoda</taxon>
        <taxon>Crustacea</taxon>
        <taxon>Multicrustacea</taxon>
        <taxon>Malacostraca</taxon>
        <taxon>Eumalacostraca</taxon>
        <taxon>Eucarida</taxon>
        <taxon>Decapoda</taxon>
        <taxon>Pleocyemata</taxon>
        <taxon>Brachyura</taxon>
        <taxon>Eubrachyura</taxon>
        <taxon>Portunoidea</taxon>
        <taxon>Portunidae</taxon>
        <taxon>Portuninae</taxon>
        <taxon>Portunus</taxon>
    </lineage>
</organism>
<sequence>MSREVTLKDPCHFFRIPLLLPPPVADVTAYLPPTLLTLHTLETSTEIQVCRKGVLGPRGDQQRLGREQRLTEGRQRRGRRGGSSGRAARNLPTLIPASIVHEQQNMSCDWPYGAWLAA</sequence>
<comment type="caution">
    <text evidence="2">The sequence shown here is derived from an EMBL/GenBank/DDBJ whole genome shotgun (WGS) entry which is preliminary data.</text>
</comment>
<evidence type="ECO:0000313" key="3">
    <source>
        <dbReference type="Proteomes" id="UP000324222"/>
    </source>
</evidence>
<dbReference type="EMBL" id="VSRR010000252">
    <property type="protein sequence ID" value="MPC13018.1"/>
    <property type="molecule type" value="Genomic_DNA"/>
</dbReference>
<reference evidence="2 3" key="1">
    <citation type="submission" date="2019-05" db="EMBL/GenBank/DDBJ databases">
        <title>Another draft genome of Portunus trituberculatus and its Hox gene families provides insights of decapod evolution.</title>
        <authorList>
            <person name="Jeong J.-H."/>
            <person name="Song I."/>
            <person name="Kim S."/>
            <person name="Choi T."/>
            <person name="Kim D."/>
            <person name="Ryu S."/>
            <person name="Kim W."/>
        </authorList>
    </citation>
    <scope>NUCLEOTIDE SEQUENCE [LARGE SCALE GENOMIC DNA]</scope>
    <source>
        <tissue evidence="2">Muscle</tissue>
    </source>
</reference>
<evidence type="ECO:0000313" key="2">
    <source>
        <dbReference type="EMBL" id="MPC13018.1"/>
    </source>
</evidence>
<gene>
    <name evidence="2" type="ORF">E2C01_005736</name>
</gene>
<proteinExistence type="predicted"/>
<keyword evidence="3" id="KW-1185">Reference proteome</keyword>